<gene>
    <name evidence="3" type="ORF">K3721_14150</name>
</gene>
<dbReference type="AlphaFoldDB" id="A0A9Q9M233"/>
<dbReference type="CDD" id="cd17242">
    <property type="entry name" value="MobM_relaxase"/>
    <property type="match status" value="1"/>
</dbReference>
<dbReference type="Pfam" id="PF01076">
    <property type="entry name" value="Mob_Pre"/>
    <property type="match status" value="1"/>
</dbReference>
<feature type="coiled-coil region" evidence="1">
    <location>
        <begin position="391"/>
        <end position="481"/>
    </location>
</feature>
<accession>A0A9Q9M233</accession>
<feature type="coiled-coil region" evidence="1">
    <location>
        <begin position="328"/>
        <end position="362"/>
    </location>
</feature>
<keyword evidence="1" id="KW-0175">Coiled coil</keyword>
<evidence type="ECO:0000256" key="1">
    <source>
        <dbReference type="SAM" id="Coils"/>
    </source>
</evidence>
<reference evidence="3" key="1">
    <citation type="submission" date="2021-08" db="EMBL/GenBank/DDBJ databases">
        <authorList>
            <person name="Nwanade C."/>
            <person name="Wang M."/>
            <person name="Masoudi A."/>
            <person name="Yu Z."/>
            <person name="Liu J."/>
        </authorList>
    </citation>
    <scope>NUCLEOTIDE SEQUENCE</scope>
    <source>
        <strain evidence="3">S122</strain>
    </source>
</reference>
<dbReference type="EMBL" id="CP081070">
    <property type="protein sequence ID" value="UWQ53139.1"/>
    <property type="molecule type" value="Genomic_DNA"/>
</dbReference>
<dbReference type="RefSeq" id="WP_206539694.1">
    <property type="nucleotide sequence ID" value="NZ_CP081070.1"/>
</dbReference>
<dbReference type="Gene3D" id="3.30.930.30">
    <property type="match status" value="1"/>
</dbReference>
<proteinExistence type="predicted"/>
<name>A0A9Q9M233_LEICA</name>
<evidence type="ECO:0000256" key="2">
    <source>
        <dbReference type="SAM" id="MobiDB-lite"/>
    </source>
</evidence>
<dbReference type="GO" id="GO:0003677">
    <property type="term" value="F:DNA binding"/>
    <property type="evidence" value="ECO:0007669"/>
    <property type="project" value="InterPro"/>
</dbReference>
<dbReference type="InterPro" id="IPR001668">
    <property type="entry name" value="Mob_Pre"/>
</dbReference>
<sequence>MSYKPHKNKNKPIGIFFVFAETRIREADPSSKMTVQPKFTNSKPVILNEAPVVLRFAGLFPRDLGKFKMHDERGGGDLDHVDQELSRLNQVLAGEPGWQQQIRGEIAEMRRHNHEEHLRALKAKSRMKDARKLEAEGPADPWRSCSRGPLREGIFTVNKDWFGGAGLSEWDPERVSAFRKTAMSFLRENFPNGQLRYASAHVDEEAYHIHFVVAVWTEKPSANRGHQILLQASENPLIKSYEHAQDLAGEAFETIGITRGERRAEARRQARAEGKPLPERRQHVPPSKWRAEERLKAQAEKKRILGDAQDEAKAAVETGRDLAKATVKKSRKRAVKEARARKQRAAREAAKMIRRRDTAEAEAVQNKKAADAANALKKKIVAEVGVLEPRVKGYEARAEEAAEKYRAETAARKAEEEKRARVIQERQQAEQVLNATKAEKSDLAAQLQQMVQHRRQAEKAAAEARAARLAEEKRLQEAEEKVRLKATVAEVITDAIESGLDLVAEGAICWREASADQQAGLTWGVAAPDTKGARAETLKEIRPAMRIVTRIAQLVARTVKRVLAKERQKLKQDADYVRGLRQKWAPEDDARLSGISRGEPGNGPV</sequence>
<evidence type="ECO:0000313" key="3">
    <source>
        <dbReference type="EMBL" id="UWQ53139.1"/>
    </source>
</evidence>
<protein>
    <submittedName>
        <fullName evidence="3">Plasmid recombination protein</fullName>
    </submittedName>
</protein>
<evidence type="ECO:0000313" key="4">
    <source>
        <dbReference type="Proteomes" id="UP001058713"/>
    </source>
</evidence>
<feature type="compositionally biased region" description="Basic and acidic residues" evidence="2">
    <location>
        <begin position="263"/>
        <end position="282"/>
    </location>
</feature>
<dbReference type="GO" id="GO:0006310">
    <property type="term" value="P:DNA recombination"/>
    <property type="evidence" value="ECO:0007669"/>
    <property type="project" value="InterPro"/>
</dbReference>
<dbReference type="KEGG" id="lcae:K3721_14150"/>
<dbReference type="Proteomes" id="UP001058713">
    <property type="component" value="Chromosome"/>
</dbReference>
<organism evidence="3 4">
    <name type="scientific">Leisingera caerulea</name>
    <name type="common">Phaeobacter caeruleus</name>
    <dbReference type="NCBI Taxonomy" id="506591"/>
    <lineage>
        <taxon>Bacteria</taxon>
        <taxon>Pseudomonadati</taxon>
        <taxon>Pseudomonadota</taxon>
        <taxon>Alphaproteobacteria</taxon>
        <taxon>Rhodobacterales</taxon>
        <taxon>Roseobacteraceae</taxon>
        <taxon>Leisingera</taxon>
    </lineage>
</organism>
<feature type="region of interest" description="Disordered" evidence="2">
    <location>
        <begin position="263"/>
        <end position="287"/>
    </location>
</feature>